<evidence type="ECO:0000313" key="3">
    <source>
        <dbReference type="Proteomes" id="UP000197535"/>
    </source>
</evidence>
<evidence type="ECO:0000256" key="1">
    <source>
        <dbReference type="SAM" id="SignalP"/>
    </source>
</evidence>
<comment type="caution">
    <text evidence="2">The sequence shown here is derived from an EMBL/GenBank/DDBJ whole genome shotgun (WGS) entry which is preliminary data.</text>
</comment>
<dbReference type="AlphaFoldDB" id="A0A254TGR4"/>
<protein>
    <recommendedName>
        <fullName evidence="4">DUF4214 domain-containing protein</fullName>
    </recommendedName>
</protein>
<keyword evidence="3" id="KW-1185">Reference proteome</keyword>
<feature type="chain" id="PRO_5012265078" description="DUF4214 domain-containing protein" evidence="1">
    <location>
        <begin position="31"/>
        <end position="411"/>
    </location>
</feature>
<reference evidence="2 3" key="1">
    <citation type="submission" date="2016-02" db="EMBL/GenBank/DDBJ databases">
        <authorList>
            <person name="Wen L."/>
            <person name="He K."/>
            <person name="Yang H."/>
        </authorList>
    </citation>
    <scope>NUCLEOTIDE SEQUENCE [LARGE SCALE GENOMIC DNA]</scope>
    <source>
        <strain evidence="2 3">TSA40</strain>
    </source>
</reference>
<proteinExistence type="predicted"/>
<accession>A0A254TGR4</accession>
<keyword evidence="1" id="KW-0732">Signal</keyword>
<dbReference type="Proteomes" id="UP000197535">
    <property type="component" value="Unassembled WGS sequence"/>
</dbReference>
<gene>
    <name evidence="2" type="ORF">AYR66_22210</name>
</gene>
<sequence>MLSCFSNLLIAIVNFRSLIASLTLATVALAGCGGSSPSTQEGIAFPGARQDYQIEKSGDAFVVKDKRSGDTYQVRARQTVRFGDASVNLRAGELAASIPAADLRRLILLYTAYFDRVPDADGLVYWMEQFKAGVKIDDIASRMETAGPGGVVSNAEFVRRATLNIFGAGFTPEQSALAVSNLDNGIASRAQVVRVLLNVAESYKGDRVLSDVARLLDNKFATGFQLAVQQGLTFAGADEAIRKALQISAAVTPSDISAAIALANAAQPGFSLYTPAPRRASDPITLDSLRACPNSMTDKSPDFYQCLIGHATGTTVAGNEPCSLTVHEDGRFDVTTASGTRSISPPFGDTTYSKLDHSQEGFFTINAVMRTSPDGELLLGIQFISPALAKVLSLETGIQLFSNSVNCKLGV</sequence>
<name>A0A254TGR4_9BURK</name>
<organism evidence="2 3">
    <name type="scientific">Noviherbaspirillum denitrificans</name>
    <dbReference type="NCBI Taxonomy" id="1968433"/>
    <lineage>
        <taxon>Bacteria</taxon>
        <taxon>Pseudomonadati</taxon>
        <taxon>Pseudomonadota</taxon>
        <taxon>Betaproteobacteria</taxon>
        <taxon>Burkholderiales</taxon>
        <taxon>Oxalobacteraceae</taxon>
        <taxon>Noviherbaspirillum</taxon>
    </lineage>
</organism>
<feature type="signal peptide" evidence="1">
    <location>
        <begin position="1"/>
        <end position="30"/>
    </location>
</feature>
<dbReference type="EMBL" id="LSTO01000001">
    <property type="protein sequence ID" value="OWW21804.1"/>
    <property type="molecule type" value="Genomic_DNA"/>
</dbReference>
<evidence type="ECO:0000313" key="2">
    <source>
        <dbReference type="EMBL" id="OWW21804.1"/>
    </source>
</evidence>
<evidence type="ECO:0008006" key="4">
    <source>
        <dbReference type="Google" id="ProtNLM"/>
    </source>
</evidence>